<dbReference type="InterPro" id="IPR048674">
    <property type="entry name" value="COQ9_HTH"/>
</dbReference>
<protein>
    <recommendedName>
        <fullName evidence="9">Ubiquinone biosynthesis protein</fullName>
    </recommendedName>
</protein>
<feature type="domain" description="Ubiquinone biosynthesis protein COQ9 HTH" evidence="12">
    <location>
        <begin position="184"/>
        <end position="214"/>
    </location>
</feature>
<dbReference type="NCBIfam" id="TIGR02396">
    <property type="entry name" value="diverge_rpsU"/>
    <property type="match status" value="1"/>
</dbReference>
<dbReference type="Proteomes" id="UP001652581">
    <property type="component" value="Chromosome 9"/>
</dbReference>
<sequence>MRGSRNKSRPGGGRQGRAGSRTTSTELTCRPGLAPGFSAAAGSAPRASRERRRSQRRWEDESGRAEGPRRVLCNVSRVAVRGVPVSKMAAAAAVSGVLGRAGWRLLQLRCLPVPRCQPALLPRAFHASIMQLRSSDEQKQQPPPSFSQQHPETQGTEEPHLESSRSPPRYTDQGGEEEEDYESEEQLQHRILTAALEFVPAHGWTAEAIAEGAQSLGLSSAAASMFGNDGSELILHFVTQCNARLTRVLEEEQKLVQLGQAEKRKTDQFLRDAVETRLRMLIPYIEHWPRALSVLMLPHNIPSSLSLLTSMVDDMWHYAGDQSTDFNWYTRRAVLAGIYNTTELVMMQDSSPDFEDTWRFLENRIKDAMNMGHTAKQVKSTGEALAQGLMGAAVTLKNLTGLNQRR</sequence>
<evidence type="ECO:0000256" key="8">
    <source>
        <dbReference type="ARBA" id="ARBA00062895"/>
    </source>
</evidence>
<gene>
    <name evidence="14" type="primary">COQ9</name>
</gene>
<dbReference type="Pfam" id="PF08511">
    <property type="entry name" value="COQ9"/>
    <property type="match status" value="1"/>
</dbReference>
<feature type="compositionally biased region" description="Basic and acidic residues" evidence="10">
    <location>
        <begin position="56"/>
        <end position="68"/>
    </location>
</feature>
<accession>A0ABM5DRJ6</accession>
<keyword evidence="6 9" id="KW-0446">Lipid-binding</keyword>
<evidence type="ECO:0000256" key="5">
    <source>
        <dbReference type="ARBA" id="ARBA00022946"/>
    </source>
</evidence>
<evidence type="ECO:0000256" key="4">
    <source>
        <dbReference type="ARBA" id="ARBA00022688"/>
    </source>
</evidence>
<keyword evidence="7 9" id="KW-0496">Mitochondrion</keyword>
<evidence type="ECO:0000256" key="9">
    <source>
        <dbReference type="RuleBase" id="RU366063"/>
    </source>
</evidence>
<comment type="subcellular location">
    <subcellularLocation>
        <location evidence="1 9">Mitochondrion</location>
    </subcellularLocation>
</comment>
<dbReference type="Pfam" id="PF21392">
    <property type="entry name" value="COQ9_N"/>
    <property type="match status" value="1"/>
</dbReference>
<comment type="similarity">
    <text evidence="3 9">Belongs to the COQ9 family.</text>
</comment>
<evidence type="ECO:0000256" key="10">
    <source>
        <dbReference type="SAM" id="MobiDB-lite"/>
    </source>
</evidence>
<dbReference type="RefSeq" id="XP_072823527.1">
    <property type="nucleotide sequence ID" value="XM_072967426.1"/>
</dbReference>
<feature type="domain" description="COQ9 C-terminal" evidence="11">
    <location>
        <begin position="301"/>
        <end position="372"/>
    </location>
</feature>
<reference evidence="14" key="1">
    <citation type="submission" date="2025-08" db="UniProtKB">
        <authorList>
            <consortium name="RefSeq"/>
        </authorList>
    </citation>
    <scope>IDENTIFICATION</scope>
</reference>
<name>A0ABM5DRJ6_VICPA</name>
<keyword evidence="14" id="KW-0830">Ubiquinone</keyword>
<organism evidence="13 14">
    <name type="scientific">Vicugna pacos</name>
    <name type="common">Alpaca</name>
    <name type="synonym">Lama pacos</name>
    <dbReference type="NCBI Taxonomy" id="30538"/>
    <lineage>
        <taxon>Eukaryota</taxon>
        <taxon>Metazoa</taxon>
        <taxon>Chordata</taxon>
        <taxon>Craniata</taxon>
        <taxon>Vertebrata</taxon>
        <taxon>Euteleostomi</taxon>
        <taxon>Mammalia</taxon>
        <taxon>Eutheria</taxon>
        <taxon>Laurasiatheria</taxon>
        <taxon>Artiodactyla</taxon>
        <taxon>Tylopoda</taxon>
        <taxon>Camelidae</taxon>
        <taxon>Vicugna</taxon>
    </lineage>
</organism>
<keyword evidence="13" id="KW-1185">Reference proteome</keyword>
<evidence type="ECO:0000256" key="7">
    <source>
        <dbReference type="ARBA" id="ARBA00023128"/>
    </source>
</evidence>
<keyword evidence="4 9" id="KW-0831">Ubiquinone biosynthesis</keyword>
<dbReference type="PANTHER" id="PTHR21427:SF19">
    <property type="entry name" value="UBIQUINONE BIOSYNTHESIS PROTEIN COQ9, MITOCHONDRIAL"/>
    <property type="match status" value="1"/>
</dbReference>
<feature type="region of interest" description="Disordered" evidence="10">
    <location>
        <begin position="132"/>
        <end position="186"/>
    </location>
</feature>
<evidence type="ECO:0000256" key="2">
    <source>
        <dbReference type="ARBA" id="ARBA00004749"/>
    </source>
</evidence>
<dbReference type="PANTHER" id="PTHR21427">
    <property type="entry name" value="UBIQUINONE BIOSYNTHESIS PROTEIN COQ9, MITOCHONDRIAL"/>
    <property type="match status" value="1"/>
</dbReference>
<comment type="subunit">
    <text evidence="8">Homodimer. Heterodimer; two heterodimers of COQ7:COQ9 come together on the same side of the lipid pseudo-bilayer and form a curved tetramer with a hydrophobic surface suitable for membrane interaction. These two tetramers assemble into a soluble octamer with a pseudo-bilayer of lipids captured within. Interacts with COQ7; this interaction allows ubiquinone (CoQ) isoprene intermediates presentation to COQ7 and facilitates the COQ7-mediated hydroxylase step.</text>
</comment>
<dbReference type="GeneID" id="102525835"/>
<dbReference type="InterPro" id="IPR012762">
    <property type="entry name" value="Ubiq_biosynth_COQ9"/>
</dbReference>
<dbReference type="InterPro" id="IPR013718">
    <property type="entry name" value="COQ9_C"/>
</dbReference>
<evidence type="ECO:0000259" key="12">
    <source>
        <dbReference type="Pfam" id="PF21392"/>
    </source>
</evidence>
<evidence type="ECO:0000259" key="11">
    <source>
        <dbReference type="Pfam" id="PF08511"/>
    </source>
</evidence>
<comment type="pathway">
    <text evidence="2 9">Cofactor biosynthesis; ubiquinone biosynthesis.</text>
</comment>
<feature type="region of interest" description="Disordered" evidence="10">
    <location>
        <begin position="1"/>
        <end position="68"/>
    </location>
</feature>
<keyword evidence="5" id="KW-0809">Transit peptide</keyword>
<evidence type="ECO:0000256" key="1">
    <source>
        <dbReference type="ARBA" id="ARBA00004173"/>
    </source>
</evidence>
<dbReference type="Gene3D" id="1.10.357.10">
    <property type="entry name" value="Tetracycline Repressor, domain 2"/>
    <property type="match status" value="1"/>
</dbReference>
<comment type="function">
    <text evidence="9">Membrane-associated protein that warps the membrane surface to access and bind aromatic isoprenes with high specificity, including ubiquinone (CoQ) isoprene intermediates and presents them directly to Coq7, therefore facilitating the Coq7-mediated hydroxylase step. Participates in the biosynthesis of coenzyme Q, also named ubiquinone, an essential lipid-soluble electron transporter for aerobic cellular respiration.</text>
</comment>
<feature type="compositionally biased region" description="Acidic residues" evidence="10">
    <location>
        <begin position="174"/>
        <end position="185"/>
    </location>
</feature>
<evidence type="ECO:0000256" key="6">
    <source>
        <dbReference type="ARBA" id="ARBA00023121"/>
    </source>
</evidence>
<evidence type="ECO:0000313" key="13">
    <source>
        <dbReference type="Proteomes" id="UP001652581"/>
    </source>
</evidence>
<evidence type="ECO:0000313" key="14">
    <source>
        <dbReference type="RefSeq" id="XP_072823527.1"/>
    </source>
</evidence>
<evidence type="ECO:0000256" key="3">
    <source>
        <dbReference type="ARBA" id="ARBA00010766"/>
    </source>
</evidence>
<proteinExistence type="inferred from homology"/>